<evidence type="ECO:0000313" key="3">
    <source>
        <dbReference type="Proteomes" id="UP000235371"/>
    </source>
</evidence>
<reference evidence="2 3" key="1">
    <citation type="submission" date="2016-04" db="EMBL/GenBank/DDBJ databases">
        <title>A degradative enzymes factory behind the ericoid mycorrhizal symbiosis.</title>
        <authorList>
            <consortium name="DOE Joint Genome Institute"/>
            <person name="Martino E."/>
            <person name="Morin E."/>
            <person name="Grelet G."/>
            <person name="Kuo A."/>
            <person name="Kohler A."/>
            <person name="Daghino S."/>
            <person name="Barry K."/>
            <person name="Choi C."/>
            <person name="Cichocki N."/>
            <person name="Clum A."/>
            <person name="Copeland A."/>
            <person name="Hainaut M."/>
            <person name="Haridas S."/>
            <person name="Labutti K."/>
            <person name="Lindquist E."/>
            <person name="Lipzen A."/>
            <person name="Khouja H.-R."/>
            <person name="Murat C."/>
            <person name="Ohm R."/>
            <person name="Olson A."/>
            <person name="Spatafora J."/>
            <person name="Veneault-Fourrey C."/>
            <person name="Henrissat B."/>
            <person name="Grigoriev I."/>
            <person name="Martin F."/>
            <person name="Perotto S."/>
        </authorList>
    </citation>
    <scope>NUCLEOTIDE SEQUENCE [LARGE SCALE GENOMIC DNA]</scope>
    <source>
        <strain evidence="2 3">E</strain>
    </source>
</reference>
<gene>
    <name evidence="2" type="ORF">K444DRAFT_392014</name>
</gene>
<protein>
    <submittedName>
        <fullName evidence="2">Uncharacterized protein</fullName>
    </submittedName>
</protein>
<dbReference type="InParanoid" id="A0A2J6TBJ8"/>
<evidence type="ECO:0000256" key="1">
    <source>
        <dbReference type="SAM" id="MobiDB-lite"/>
    </source>
</evidence>
<dbReference type="GeneID" id="36580528"/>
<name>A0A2J6TBJ8_9HELO</name>
<keyword evidence="3" id="KW-1185">Reference proteome</keyword>
<feature type="region of interest" description="Disordered" evidence="1">
    <location>
        <begin position="435"/>
        <end position="579"/>
    </location>
</feature>
<dbReference type="Proteomes" id="UP000235371">
    <property type="component" value="Unassembled WGS sequence"/>
</dbReference>
<dbReference type="OrthoDB" id="3547884at2759"/>
<accession>A0A2J6TBJ8</accession>
<organism evidence="2 3">
    <name type="scientific">Hyaloscypha bicolor E</name>
    <dbReference type="NCBI Taxonomy" id="1095630"/>
    <lineage>
        <taxon>Eukaryota</taxon>
        <taxon>Fungi</taxon>
        <taxon>Dikarya</taxon>
        <taxon>Ascomycota</taxon>
        <taxon>Pezizomycotina</taxon>
        <taxon>Leotiomycetes</taxon>
        <taxon>Helotiales</taxon>
        <taxon>Hyaloscyphaceae</taxon>
        <taxon>Hyaloscypha</taxon>
        <taxon>Hyaloscypha bicolor</taxon>
    </lineage>
</organism>
<proteinExistence type="predicted"/>
<sequence>MAYRTPPFCCSHILAQPPFHTQEHYPRSYACLLDFLALAISLPAGQLPPTTPIKPLTEHDFVIRLCKGQTAPMLGPNQWGAARYFLPDPPVPGGLVEVLHVENGSRGNNLDCLRWFLNEGGGKFGGFMYLEDVWMTVLCPVHKDSVWFLQFWVKGPKDNEELGEVSKRVTDRRNQEPGFVEDSFSSKFYDVMGIPSRPQQPNTRPIRDEDEPKPSVFGGVGDGGIDRWCNQEEEEITRLQDHCRGELGFPPNLPVGYQQSRSIPPGVPPKFLRQQRLFGHATPDAPAFLCTPWADSRPAQYGRGEFWLPHNRAGPQQLIPNRQLGGIEEAGDGTMGGNQTQPTRPPLQGTELQQRDLALREPQTPQTFDLRLPPGLGFGDLHRPTSAAPATDDLNPWQTPELHSPQPARHFKGATEMWQSPKPRPEPLARPLGFHEQDEQGYGGEPHGVYRPDQPLPPALPYPQAHVPQSTTKDGGGWEDITDQGPLSFSMLGRAQLSRNEYSSPEPHSVTKSERLGKTGAIEVDSILENSTQTPRPQPPVSGGGGASAPMRDTSVAGASAYAPPAGNTSGLRPIQRRTWDAGTKQWRSYWIWGL</sequence>
<dbReference type="RefSeq" id="XP_024737295.1">
    <property type="nucleotide sequence ID" value="XM_024872447.1"/>
</dbReference>
<feature type="region of interest" description="Disordered" evidence="1">
    <location>
        <begin position="326"/>
        <end position="348"/>
    </location>
</feature>
<dbReference type="AlphaFoldDB" id="A0A2J6TBJ8"/>
<dbReference type="EMBL" id="KZ613790">
    <property type="protein sequence ID" value="PMD60391.1"/>
    <property type="molecule type" value="Genomic_DNA"/>
</dbReference>
<feature type="region of interest" description="Disordered" evidence="1">
    <location>
        <begin position="194"/>
        <end position="224"/>
    </location>
</feature>
<evidence type="ECO:0000313" key="2">
    <source>
        <dbReference type="EMBL" id="PMD60391.1"/>
    </source>
</evidence>